<evidence type="ECO:0000313" key="2">
    <source>
        <dbReference type="Proteomes" id="UP000236291"/>
    </source>
</evidence>
<dbReference type="AlphaFoldDB" id="A0A2K3PGI9"/>
<dbReference type="Proteomes" id="UP000236291">
    <property type="component" value="Unassembled WGS sequence"/>
</dbReference>
<comment type="caution">
    <text evidence="1">The sequence shown here is derived from an EMBL/GenBank/DDBJ whole genome shotgun (WGS) entry which is preliminary data.</text>
</comment>
<sequence>MSDKFIDSRPFVATSMSATFYLILREVATAIWEEAVSLQLQFVEETREYYVARTTLVYQHSLNFVVGDDDPL</sequence>
<reference evidence="1 2" key="1">
    <citation type="journal article" date="2014" name="Am. J. Bot.">
        <title>Genome assembly and annotation for red clover (Trifolium pratense; Fabaceae).</title>
        <authorList>
            <person name="Istvanek J."/>
            <person name="Jaros M."/>
            <person name="Krenek A."/>
            <person name="Repkova J."/>
        </authorList>
    </citation>
    <scope>NUCLEOTIDE SEQUENCE [LARGE SCALE GENOMIC DNA]</scope>
    <source>
        <strain evidence="2">cv. Tatra</strain>
        <tissue evidence="1">Young leaves</tissue>
    </source>
</reference>
<accession>A0A2K3PGI9</accession>
<name>A0A2K3PGI9_TRIPR</name>
<proteinExistence type="predicted"/>
<reference evidence="1 2" key="2">
    <citation type="journal article" date="2017" name="Front. Plant Sci.">
        <title>Gene Classification and Mining of Molecular Markers Useful in Red Clover (Trifolium pratense) Breeding.</title>
        <authorList>
            <person name="Istvanek J."/>
            <person name="Dluhosova J."/>
            <person name="Dluhos P."/>
            <person name="Patkova L."/>
            <person name="Nedelnik J."/>
            <person name="Repkova J."/>
        </authorList>
    </citation>
    <scope>NUCLEOTIDE SEQUENCE [LARGE SCALE GENOMIC DNA]</scope>
    <source>
        <strain evidence="2">cv. Tatra</strain>
        <tissue evidence="1">Young leaves</tissue>
    </source>
</reference>
<protein>
    <submittedName>
        <fullName evidence="1">Uncharacterized protein</fullName>
    </submittedName>
</protein>
<organism evidence="1 2">
    <name type="scientific">Trifolium pratense</name>
    <name type="common">Red clover</name>
    <dbReference type="NCBI Taxonomy" id="57577"/>
    <lineage>
        <taxon>Eukaryota</taxon>
        <taxon>Viridiplantae</taxon>
        <taxon>Streptophyta</taxon>
        <taxon>Embryophyta</taxon>
        <taxon>Tracheophyta</taxon>
        <taxon>Spermatophyta</taxon>
        <taxon>Magnoliopsida</taxon>
        <taxon>eudicotyledons</taxon>
        <taxon>Gunneridae</taxon>
        <taxon>Pentapetalae</taxon>
        <taxon>rosids</taxon>
        <taxon>fabids</taxon>
        <taxon>Fabales</taxon>
        <taxon>Fabaceae</taxon>
        <taxon>Papilionoideae</taxon>
        <taxon>50 kb inversion clade</taxon>
        <taxon>NPAAA clade</taxon>
        <taxon>Hologalegina</taxon>
        <taxon>IRL clade</taxon>
        <taxon>Trifolieae</taxon>
        <taxon>Trifolium</taxon>
    </lineage>
</organism>
<gene>
    <name evidence="1" type="ORF">L195_g011097</name>
</gene>
<evidence type="ECO:0000313" key="1">
    <source>
        <dbReference type="EMBL" id="PNY14416.1"/>
    </source>
</evidence>
<dbReference type="EMBL" id="ASHM01006835">
    <property type="protein sequence ID" value="PNY14416.1"/>
    <property type="molecule type" value="Genomic_DNA"/>
</dbReference>